<name>A0A662ZJR4_9GAMM</name>
<dbReference type="CDD" id="cd06223">
    <property type="entry name" value="PRTases_typeI"/>
    <property type="match status" value="1"/>
</dbReference>
<dbReference type="InterPro" id="IPR000836">
    <property type="entry name" value="PRTase_dom"/>
</dbReference>
<dbReference type="Proteomes" id="UP000243745">
    <property type="component" value="Unassembled WGS sequence"/>
</dbReference>
<dbReference type="InterPro" id="IPR002052">
    <property type="entry name" value="DNA_methylase_N6_adenine_CS"/>
</dbReference>
<evidence type="ECO:0000256" key="3">
    <source>
        <dbReference type="ARBA" id="ARBA00022679"/>
    </source>
</evidence>
<dbReference type="Gene3D" id="3.40.50.150">
    <property type="entry name" value="Vaccinia Virus protein VP39"/>
    <property type="match status" value="1"/>
</dbReference>
<dbReference type="PROSITE" id="PS00092">
    <property type="entry name" value="N6_MTASE"/>
    <property type="match status" value="1"/>
</dbReference>
<organism evidence="6 7">
    <name type="scientific">Ruminobacter amylophilus</name>
    <dbReference type="NCBI Taxonomy" id="867"/>
    <lineage>
        <taxon>Bacteria</taxon>
        <taxon>Pseudomonadati</taxon>
        <taxon>Pseudomonadota</taxon>
        <taxon>Gammaproteobacteria</taxon>
        <taxon>Aeromonadales</taxon>
        <taxon>Succinivibrionaceae</taxon>
        <taxon>Ruminobacter</taxon>
    </lineage>
</organism>
<dbReference type="Pfam" id="PF01555">
    <property type="entry name" value="N6_N4_Mtase"/>
    <property type="match status" value="1"/>
</dbReference>
<evidence type="ECO:0000313" key="7">
    <source>
        <dbReference type="Proteomes" id="UP000243745"/>
    </source>
</evidence>
<keyword evidence="2 6" id="KW-0489">Methyltransferase</keyword>
<dbReference type="CDD" id="cd02440">
    <property type="entry name" value="AdoMet_MTases"/>
    <property type="match status" value="1"/>
</dbReference>
<comment type="similarity">
    <text evidence="1 4">Belongs to the N(4)/N(6)-methyltransferase family.</text>
</comment>
<keyword evidence="7" id="KW-1185">Reference proteome</keyword>
<protein>
    <recommendedName>
        <fullName evidence="4">Methyltransferase</fullName>
        <ecNumber evidence="4">2.1.1.-</ecNumber>
    </recommendedName>
</protein>
<dbReference type="GO" id="GO:0005737">
    <property type="term" value="C:cytoplasm"/>
    <property type="evidence" value="ECO:0007669"/>
    <property type="project" value="TreeGrafter"/>
</dbReference>
<evidence type="ECO:0000259" key="5">
    <source>
        <dbReference type="Pfam" id="PF01555"/>
    </source>
</evidence>
<dbReference type="RefSeq" id="WP_093143509.1">
    <property type="nucleotide sequence ID" value="NZ_FOXF01000060.1"/>
</dbReference>
<dbReference type="SUPFAM" id="SSF53335">
    <property type="entry name" value="S-adenosyl-L-methionine-dependent methyltransferases"/>
    <property type="match status" value="1"/>
</dbReference>
<dbReference type="PANTHER" id="PTHR13370:SF24">
    <property type="entry name" value="TYPE III RESTRICTION-MODIFICATION ENZYME STYLTI MOD SUBUNIT"/>
    <property type="match status" value="1"/>
</dbReference>
<dbReference type="OrthoDB" id="9816043at2"/>
<accession>A0A662ZJR4</accession>
<dbReference type="GO" id="GO:0032259">
    <property type="term" value="P:methylation"/>
    <property type="evidence" value="ECO:0007669"/>
    <property type="project" value="UniProtKB-KW"/>
</dbReference>
<evidence type="ECO:0000256" key="2">
    <source>
        <dbReference type="ARBA" id="ARBA00022603"/>
    </source>
</evidence>
<evidence type="ECO:0000256" key="1">
    <source>
        <dbReference type="ARBA" id="ARBA00006594"/>
    </source>
</evidence>
<evidence type="ECO:0000256" key="4">
    <source>
        <dbReference type="RuleBase" id="RU362026"/>
    </source>
</evidence>
<dbReference type="GO" id="GO:0003677">
    <property type="term" value="F:DNA binding"/>
    <property type="evidence" value="ECO:0007669"/>
    <property type="project" value="InterPro"/>
</dbReference>
<dbReference type="GO" id="GO:0008170">
    <property type="term" value="F:N-methyltransferase activity"/>
    <property type="evidence" value="ECO:0007669"/>
    <property type="project" value="InterPro"/>
</dbReference>
<proteinExistence type="inferred from homology"/>
<dbReference type="FunFam" id="3.40.50.150:FF:000347">
    <property type="entry name" value="Methyltransferase"/>
    <property type="match status" value="1"/>
</dbReference>
<keyword evidence="3 6" id="KW-0808">Transferase</keyword>
<evidence type="ECO:0000313" key="6">
    <source>
        <dbReference type="EMBL" id="SFP70956.1"/>
    </source>
</evidence>
<feature type="domain" description="DNA methylase N-4/N-6" evidence="5">
    <location>
        <begin position="32"/>
        <end position="275"/>
    </location>
</feature>
<gene>
    <name evidence="6" type="ORF">SAMN02910344_02110</name>
</gene>
<dbReference type="InterPro" id="IPR001091">
    <property type="entry name" value="RM_Methyltransferase"/>
</dbReference>
<sequence length="398" mass="45706">MKSLKQLVENLNSKVMLSDCLDFLRELPTESVDLIYLDPPFFTQKEHRLTSRQGEEYSFSDRWNSKNEYLDFLRIRVLEMHRVLKSTGNIFLHCDNNASHYLRIILDDIFGENNFRSEIIWSYKRWSNSSKNLLPNHQVILYYSKSLRYAFNVIFTDYSPTTNVDQILQERARENGKSTYKKDEEGNVISSGPKRGVPLSDVWEIPFLNPKAKERTGYPTQKPVELLKRIIEVGSRKGDLVLDPFCGSGTTLVAAKLMDRQYLGCDINSDAIALTKARLEQPFMTESVLLKKGAQAYNTKTDYEKAILDELNCTVVQRNRGIDGIIKNTRKDDLVAVKIQRQDESIDEAVSLLVSAGTKRKCKKLVLVARSDIPKEYPKNMVVLQGFNLQMKVSQLSK</sequence>
<dbReference type="PANTHER" id="PTHR13370">
    <property type="entry name" value="RNA METHYLASE-RELATED"/>
    <property type="match status" value="1"/>
</dbReference>
<reference evidence="6 7" key="1">
    <citation type="submission" date="2016-10" db="EMBL/GenBank/DDBJ databases">
        <authorList>
            <person name="Varghese N."/>
            <person name="Submissions S."/>
        </authorList>
    </citation>
    <scope>NUCLEOTIDE SEQUENCE [LARGE SCALE GENOMIC DNA]</scope>
    <source>
        <strain evidence="6 7">DSM 1361</strain>
    </source>
</reference>
<dbReference type="AlphaFoldDB" id="A0A662ZJR4"/>
<dbReference type="EC" id="2.1.1.-" evidence="4"/>
<dbReference type="PRINTS" id="PR00508">
    <property type="entry name" value="S21N4MTFRASE"/>
</dbReference>
<dbReference type="InterPro" id="IPR029063">
    <property type="entry name" value="SAM-dependent_MTases_sf"/>
</dbReference>
<dbReference type="InterPro" id="IPR002941">
    <property type="entry name" value="DNA_methylase_N4/N6"/>
</dbReference>
<dbReference type="EMBL" id="FOXF01000060">
    <property type="protein sequence ID" value="SFP70956.1"/>
    <property type="molecule type" value="Genomic_DNA"/>
</dbReference>